<dbReference type="InterPro" id="IPR014216">
    <property type="entry name" value="ABC_transptr_CydD"/>
</dbReference>
<dbReference type="Proteomes" id="UP000769780">
    <property type="component" value="Unassembled WGS sequence"/>
</dbReference>
<proteinExistence type="predicted"/>
<keyword evidence="5 7" id="KW-1133">Transmembrane helix</keyword>
<gene>
    <name evidence="10" type="primary">cydD</name>
    <name evidence="10" type="ORF">H0185_02255</name>
</gene>
<keyword evidence="3" id="KW-0547">Nucleotide-binding</keyword>
<sequence length="573" mass="64844">MNKELLHYNGIKPLIVVLLFITALQGVAILLQAKYLAEGVTSLFYLGIESTFVESLGFFTVAFVSRYLLVWLKDKLVYQYAEKTTSIMRKEMLTKLFTLGPRFAKKQGTGELVTLVMEGVSQVRDYLELFLPKVVAVLVLPIIIWIYVWSLDVKSSVVLAASLPILIMFMILLGLVAKAKADRQWKSYRVLSNHYVDSLRGLETLKFLGLSKSHEQSIAGVSKQYKKETMSTLRVAFLSSFALDFFTMLSVAIVAVFLGLALIEGEMLLGPALTILILAPEYFLSVRELGSDFHATLNGQEAAKSMKRILEEPLLIEEKEWELSNWSNEDELQFNHLNVSHHKNEGRILKDISLRIKGKKKIGIVGESGAGKSTLIDVIGGFLQSDCPAIAINGREVHHLKNRAWQRQILYLPQHPYIFFDSLANNIRFYQPNASMVEVKRAADQAGLTELIWDLNDGLEENIGESGRELSGGQAQRVALARAFLEDRPVLLLDEPTAHLDIETEMDIKERMLSLFNNKLVVLATHRLHWMKEMDEIIVLHDGRVVEQGNHQELMKKRGKYYELQQIQGGRTL</sequence>
<dbReference type="PROSITE" id="PS50893">
    <property type="entry name" value="ABC_TRANSPORTER_2"/>
    <property type="match status" value="1"/>
</dbReference>
<evidence type="ECO:0000259" key="9">
    <source>
        <dbReference type="PROSITE" id="PS50929"/>
    </source>
</evidence>
<reference evidence="10 11" key="1">
    <citation type="submission" date="2020-07" db="EMBL/GenBank/DDBJ databases">
        <title>Fungal Genomes of the International Space Station.</title>
        <authorList>
            <person name="Seuylemezian A."/>
            <person name="Singh N.K."/>
            <person name="Wood J."/>
            <person name="Venkateswaran K."/>
        </authorList>
    </citation>
    <scope>NUCLEOTIDE SEQUENCE [LARGE SCALE GENOMIC DNA]</scope>
    <source>
        <strain evidence="10 11">PL-B2</strain>
    </source>
</reference>
<dbReference type="PANTHER" id="PTHR24221">
    <property type="entry name" value="ATP-BINDING CASSETTE SUB-FAMILY B"/>
    <property type="match status" value="1"/>
</dbReference>
<dbReference type="Gene3D" id="1.20.1560.10">
    <property type="entry name" value="ABC transporter type 1, transmembrane domain"/>
    <property type="match status" value="1"/>
</dbReference>
<dbReference type="Gene3D" id="3.40.50.300">
    <property type="entry name" value="P-loop containing nucleotide triphosphate hydrolases"/>
    <property type="match status" value="1"/>
</dbReference>
<feature type="transmembrane region" description="Helical" evidence="7">
    <location>
        <begin position="43"/>
        <end position="69"/>
    </location>
</feature>
<comment type="caution">
    <text evidence="10">The sequence shown here is derived from an EMBL/GenBank/DDBJ whole genome shotgun (WGS) entry which is preliminary data.</text>
</comment>
<evidence type="ECO:0000256" key="5">
    <source>
        <dbReference type="ARBA" id="ARBA00022989"/>
    </source>
</evidence>
<evidence type="ECO:0000256" key="7">
    <source>
        <dbReference type="SAM" id="Phobius"/>
    </source>
</evidence>
<evidence type="ECO:0000256" key="1">
    <source>
        <dbReference type="ARBA" id="ARBA00004651"/>
    </source>
</evidence>
<protein>
    <submittedName>
        <fullName evidence="10">Thiol reductant ABC exporter subunit CydD</fullName>
    </submittedName>
</protein>
<dbReference type="NCBIfam" id="TIGR02857">
    <property type="entry name" value="CydD"/>
    <property type="match status" value="1"/>
</dbReference>
<dbReference type="InterPro" id="IPR003593">
    <property type="entry name" value="AAA+_ATPase"/>
</dbReference>
<evidence type="ECO:0000313" key="11">
    <source>
        <dbReference type="Proteomes" id="UP000769780"/>
    </source>
</evidence>
<evidence type="ECO:0000313" key="10">
    <source>
        <dbReference type="EMBL" id="MBY0095644.1"/>
    </source>
</evidence>
<dbReference type="CDD" id="cd18584">
    <property type="entry name" value="ABC_6TM_AarD_CydD"/>
    <property type="match status" value="1"/>
</dbReference>
<evidence type="ECO:0000256" key="4">
    <source>
        <dbReference type="ARBA" id="ARBA00022840"/>
    </source>
</evidence>
<feature type="transmembrane region" description="Helical" evidence="7">
    <location>
        <begin position="156"/>
        <end position="177"/>
    </location>
</feature>
<keyword evidence="4" id="KW-0067">ATP-binding</keyword>
<keyword evidence="11" id="KW-1185">Reference proteome</keyword>
<dbReference type="InterPro" id="IPR003439">
    <property type="entry name" value="ABC_transporter-like_ATP-bd"/>
</dbReference>
<dbReference type="InterPro" id="IPR011527">
    <property type="entry name" value="ABC1_TM_dom"/>
</dbReference>
<evidence type="ECO:0000256" key="2">
    <source>
        <dbReference type="ARBA" id="ARBA00022692"/>
    </source>
</evidence>
<evidence type="ECO:0000256" key="6">
    <source>
        <dbReference type="ARBA" id="ARBA00023136"/>
    </source>
</evidence>
<keyword evidence="2 7" id="KW-0812">Transmembrane</keyword>
<feature type="domain" description="ABC transporter" evidence="8">
    <location>
        <begin position="332"/>
        <end position="567"/>
    </location>
</feature>
<dbReference type="PROSITE" id="PS00211">
    <property type="entry name" value="ABC_TRANSPORTER_1"/>
    <property type="match status" value="1"/>
</dbReference>
<dbReference type="PROSITE" id="PS50929">
    <property type="entry name" value="ABC_TM1F"/>
    <property type="match status" value="1"/>
</dbReference>
<feature type="domain" description="ABC transmembrane type-1" evidence="9">
    <location>
        <begin position="16"/>
        <end position="298"/>
    </location>
</feature>
<feature type="transmembrane region" description="Helical" evidence="7">
    <location>
        <begin position="130"/>
        <end position="150"/>
    </location>
</feature>
<dbReference type="SUPFAM" id="SSF90123">
    <property type="entry name" value="ABC transporter transmembrane region"/>
    <property type="match status" value="1"/>
</dbReference>
<name>A0ABS7K085_9BACI</name>
<dbReference type="InterPro" id="IPR027417">
    <property type="entry name" value="P-loop_NTPase"/>
</dbReference>
<dbReference type="EMBL" id="JACWFH010000005">
    <property type="protein sequence ID" value="MBY0095644.1"/>
    <property type="molecule type" value="Genomic_DNA"/>
</dbReference>
<organism evidence="10 11">
    <name type="scientific">Mesobacillus maritimus</name>
    <dbReference type="NCBI Taxonomy" id="1643336"/>
    <lineage>
        <taxon>Bacteria</taxon>
        <taxon>Bacillati</taxon>
        <taxon>Bacillota</taxon>
        <taxon>Bacilli</taxon>
        <taxon>Bacillales</taxon>
        <taxon>Bacillaceae</taxon>
        <taxon>Mesobacillus</taxon>
    </lineage>
</organism>
<feature type="transmembrane region" description="Helical" evidence="7">
    <location>
        <begin position="12"/>
        <end position="31"/>
    </location>
</feature>
<dbReference type="InterPro" id="IPR036640">
    <property type="entry name" value="ABC1_TM_sf"/>
</dbReference>
<dbReference type="SMART" id="SM00382">
    <property type="entry name" value="AAA"/>
    <property type="match status" value="1"/>
</dbReference>
<dbReference type="PANTHER" id="PTHR24221:SF614">
    <property type="entry name" value="GLUTATHIONE_L-CYSTEINE TRANSPORT SYSTEM ATP-BINDING_PERMEASE PROTEIN CYDC"/>
    <property type="match status" value="1"/>
</dbReference>
<keyword evidence="6 7" id="KW-0472">Membrane</keyword>
<dbReference type="SUPFAM" id="SSF52540">
    <property type="entry name" value="P-loop containing nucleoside triphosphate hydrolases"/>
    <property type="match status" value="1"/>
</dbReference>
<evidence type="ECO:0000256" key="3">
    <source>
        <dbReference type="ARBA" id="ARBA00022741"/>
    </source>
</evidence>
<dbReference type="InterPro" id="IPR017871">
    <property type="entry name" value="ABC_transporter-like_CS"/>
</dbReference>
<dbReference type="Pfam" id="PF00005">
    <property type="entry name" value="ABC_tran"/>
    <property type="match status" value="1"/>
</dbReference>
<feature type="transmembrane region" description="Helical" evidence="7">
    <location>
        <begin position="235"/>
        <end position="261"/>
    </location>
</feature>
<accession>A0ABS7K085</accession>
<dbReference type="RefSeq" id="WP_221870780.1">
    <property type="nucleotide sequence ID" value="NZ_JACWFH010000005.1"/>
</dbReference>
<dbReference type="Pfam" id="PF00664">
    <property type="entry name" value="ABC_membrane"/>
    <property type="match status" value="1"/>
</dbReference>
<comment type="subcellular location">
    <subcellularLocation>
        <location evidence="1">Cell membrane</location>
        <topology evidence="1">Multi-pass membrane protein</topology>
    </subcellularLocation>
</comment>
<dbReference type="InterPro" id="IPR039421">
    <property type="entry name" value="Type_1_exporter"/>
</dbReference>
<evidence type="ECO:0000259" key="8">
    <source>
        <dbReference type="PROSITE" id="PS50893"/>
    </source>
</evidence>